<dbReference type="InterPro" id="IPR036770">
    <property type="entry name" value="Ankyrin_rpt-contain_sf"/>
</dbReference>
<dbReference type="EMBL" id="VJMJ01000184">
    <property type="protein sequence ID" value="KAF0728017.1"/>
    <property type="molecule type" value="Genomic_DNA"/>
</dbReference>
<gene>
    <name evidence="1" type="ORF">Ae201684_014123</name>
</gene>
<dbReference type="PANTHER" id="PTHR46586">
    <property type="entry name" value="ANKYRIN REPEAT-CONTAINING PROTEIN"/>
    <property type="match status" value="1"/>
</dbReference>
<organism evidence="1 2">
    <name type="scientific">Aphanomyces euteiches</name>
    <dbReference type="NCBI Taxonomy" id="100861"/>
    <lineage>
        <taxon>Eukaryota</taxon>
        <taxon>Sar</taxon>
        <taxon>Stramenopiles</taxon>
        <taxon>Oomycota</taxon>
        <taxon>Saprolegniomycetes</taxon>
        <taxon>Saprolegniales</taxon>
        <taxon>Verrucalvaceae</taxon>
        <taxon>Aphanomyces</taxon>
    </lineage>
</organism>
<dbReference type="Gene3D" id="1.25.40.20">
    <property type="entry name" value="Ankyrin repeat-containing domain"/>
    <property type="match status" value="3"/>
</dbReference>
<dbReference type="VEuPathDB" id="FungiDB:AeMF1_008920"/>
<evidence type="ECO:0000313" key="1">
    <source>
        <dbReference type="EMBL" id="KAF0728017.1"/>
    </source>
</evidence>
<reference evidence="1 2" key="1">
    <citation type="submission" date="2019-07" db="EMBL/GenBank/DDBJ databases">
        <title>Genomics analysis of Aphanomyces spp. identifies a new class of oomycete effector associated with host adaptation.</title>
        <authorList>
            <person name="Gaulin E."/>
        </authorList>
    </citation>
    <scope>NUCLEOTIDE SEQUENCE [LARGE SCALE GENOMIC DNA]</scope>
    <source>
        <strain evidence="1 2">ATCC 201684</strain>
    </source>
</reference>
<dbReference type="SUPFAM" id="SSF48403">
    <property type="entry name" value="Ankyrin repeat"/>
    <property type="match status" value="1"/>
</dbReference>
<dbReference type="AlphaFoldDB" id="A0A6G0WL44"/>
<comment type="caution">
    <text evidence="1">The sequence shown here is derived from an EMBL/GenBank/DDBJ whole genome shotgun (WGS) entry which is preliminary data.</text>
</comment>
<sequence length="419" mass="47622">MKRTDLPLPFEPRNPKIPRTWYEPEPEHRPIAKDFLPFMSLNFPRKVKDKYARPQTVQLFKEMHKMLVPIYEAHGATRLRELCSCIKNEQIRHYILIHAIYYDYKDVVETFLQQRLASRVHPLDWAAFLGKQHMFVFIEAMGTEEVSPRAMDIAAQNGHLEMVKFLHVRKHKCTSDAMDLAAKFGHYDVVLFLHENRTEGCTTDAMDKAAGLGKLDLVKFLHENRAEGCTKKAMDKAAKGGHIRVLEFLHKNRSEGCTAIVAMEAAARRGHTEIVRWLHEVRGERIPPGSWTNETEIGRYYNEHKSCTCAVKALENSAAAGDLLVVKSIFRGQRKYGPNPMDVAATNGHLEVLTFLHEHKQTCTTAAMDGAIANGHLKVVQFLHAFRTEGFSKDAMYQAIENGHIEIVNWLAANPVASS</sequence>
<protein>
    <submittedName>
        <fullName evidence="1">Uncharacterized protein</fullName>
    </submittedName>
</protein>
<dbReference type="Proteomes" id="UP000481153">
    <property type="component" value="Unassembled WGS sequence"/>
</dbReference>
<keyword evidence="2" id="KW-1185">Reference proteome</keyword>
<dbReference type="InterPro" id="IPR052050">
    <property type="entry name" value="SecEffector_AnkRepeat"/>
</dbReference>
<evidence type="ECO:0000313" key="2">
    <source>
        <dbReference type="Proteomes" id="UP000481153"/>
    </source>
</evidence>
<dbReference type="Pfam" id="PF12796">
    <property type="entry name" value="Ank_2"/>
    <property type="match status" value="1"/>
</dbReference>
<proteinExistence type="predicted"/>
<dbReference type="InterPro" id="IPR002110">
    <property type="entry name" value="Ankyrin_rpt"/>
</dbReference>
<dbReference type="PANTHER" id="PTHR46586:SF3">
    <property type="entry name" value="ANKYRIN REPEAT-CONTAINING PROTEIN"/>
    <property type="match status" value="1"/>
</dbReference>
<accession>A0A6G0WL44</accession>
<dbReference type="Pfam" id="PF13637">
    <property type="entry name" value="Ank_4"/>
    <property type="match status" value="1"/>
</dbReference>
<name>A0A6G0WL44_9STRA</name>